<dbReference type="AlphaFoldDB" id="A0A670IQ09"/>
<dbReference type="InterPro" id="IPR003599">
    <property type="entry name" value="Ig_sub"/>
</dbReference>
<dbReference type="InterPro" id="IPR013162">
    <property type="entry name" value="CD80_C2-set"/>
</dbReference>
<dbReference type="SUPFAM" id="SSF48726">
    <property type="entry name" value="Immunoglobulin"/>
    <property type="match status" value="2"/>
</dbReference>
<reference evidence="11 12" key="1">
    <citation type="journal article" date="2019" name="Proc. Natl. Acad. Sci. U.S.A.">
        <title>Regulatory changes in pterin and carotenoid genes underlie balanced color polymorphisms in the wall lizard.</title>
        <authorList>
            <person name="Andrade P."/>
            <person name="Pinho C."/>
            <person name="Perez I de Lanuza G."/>
            <person name="Afonso S."/>
            <person name="Brejcha J."/>
            <person name="Rubin C.J."/>
            <person name="Wallerman O."/>
            <person name="Pereira P."/>
            <person name="Sabatino S.J."/>
            <person name="Bellati A."/>
            <person name="Pellitteri-Rosa D."/>
            <person name="Bosakova Z."/>
            <person name="Bunikis I."/>
            <person name="Carretero M.A."/>
            <person name="Feiner N."/>
            <person name="Marsik P."/>
            <person name="Pauperio F."/>
            <person name="Salvi D."/>
            <person name="Soler L."/>
            <person name="While G.M."/>
            <person name="Uller T."/>
            <person name="Font E."/>
            <person name="Andersson L."/>
            <person name="Carneiro M."/>
        </authorList>
    </citation>
    <scope>NUCLEOTIDE SEQUENCE</scope>
</reference>
<dbReference type="GO" id="GO:0016020">
    <property type="term" value="C:membrane"/>
    <property type="evidence" value="ECO:0007669"/>
    <property type="project" value="UniProtKB-SubCell"/>
</dbReference>
<keyword evidence="3" id="KW-0732">Signal</keyword>
<sequence length="259" mass="28938">MRPKLNEGLCSPWAFQGLTLCIICIVLCRIKGAILTSDRDVELGGNATLRCTLTESLPTIQVTWQQEVNKNFVNLAAYDKKQIPNINDQYKGRVNLTILELNDTAINFWNVSTQENGCYRCIFNIFPPGSTSKKTCLSVYGRLNTFLHYSISDGRLYATCSATGFPRPNITWVAPRGLKEEHEITNPNGTVSVISNILVNASDSHSGQEMICKVTHRGKEMDLKVPRKGYPYAVVVTVLVLISLTVVIIAVCCWKRHQK</sequence>
<dbReference type="GO" id="GO:0034113">
    <property type="term" value="P:heterotypic cell-cell adhesion"/>
    <property type="evidence" value="ECO:0007669"/>
    <property type="project" value="TreeGrafter"/>
</dbReference>
<dbReference type="KEGG" id="pmua:114595920"/>
<keyword evidence="5 9" id="KW-0472">Membrane</keyword>
<dbReference type="GO" id="GO:0043025">
    <property type="term" value="C:neuronal cell body"/>
    <property type="evidence" value="ECO:0007669"/>
    <property type="project" value="TreeGrafter"/>
</dbReference>
<evidence type="ECO:0000313" key="12">
    <source>
        <dbReference type="Proteomes" id="UP000472272"/>
    </source>
</evidence>
<keyword evidence="6" id="KW-1015">Disulfide bond</keyword>
<dbReference type="Ensembl" id="ENSPMRT00000014533.1">
    <property type="protein sequence ID" value="ENSPMRP00000013604.1"/>
    <property type="gene ID" value="ENSPMRG00000009118.1"/>
</dbReference>
<gene>
    <name evidence="11" type="primary">LOC114595920</name>
</gene>
<evidence type="ECO:0000256" key="7">
    <source>
        <dbReference type="ARBA" id="ARBA00023180"/>
    </source>
</evidence>
<evidence type="ECO:0000256" key="4">
    <source>
        <dbReference type="ARBA" id="ARBA00022989"/>
    </source>
</evidence>
<dbReference type="Gene3D" id="2.60.40.10">
    <property type="entry name" value="Immunoglobulins"/>
    <property type="match status" value="2"/>
</dbReference>
<evidence type="ECO:0000256" key="2">
    <source>
        <dbReference type="ARBA" id="ARBA00022692"/>
    </source>
</evidence>
<evidence type="ECO:0000256" key="9">
    <source>
        <dbReference type="SAM" id="Phobius"/>
    </source>
</evidence>
<feature type="domain" description="Ig-like" evidence="10">
    <location>
        <begin position="3"/>
        <end position="138"/>
    </location>
</feature>
<keyword evidence="8" id="KW-0393">Immunoglobulin domain</keyword>
<comment type="subcellular location">
    <subcellularLocation>
        <location evidence="1">Membrane</location>
        <topology evidence="1">Single-pass type I membrane protein</topology>
    </subcellularLocation>
</comment>
<dbReference type="InterPro" id="IPR013106">
    <property type="entry name" value="Ig_V-set"/>
</dbReference>
<dbReference type="GO" id="GO:0030424">
    <property type="term" value="C:axon"/>
    <property type="evidence" value="ECO:0007669"/>
    <property type="project" value="TreeGrafter"/>
</dbReference>
<dbReference type="OMA" id="MISWKVS"/>
<dbReference type="GeneTree" id="ENSGT00530000063970"/>
<evidence type="ECO:0000256" key="5">
    <source>
        <dbReference type="ARBA" id="ARBA00023136"/>
    </source>
</evidence>
<dbReference type="RefSeq" id="XP_028582598.1">
    <property type="nucleotide sequence ID" value="XM_028726765.1"/>
</dbReference>
<keyword evidence="7" id="KW-0325">Glycoprotein</keyword>
<dbReference type="Pfam" id="PF07686">
    <property type="entry name" value="V-set"/>
    <property type="match status" value="1"/>
</dbReference>
<name>A0A670IQ09_PODMU</name>
<evidence type="ECO:0000313" key="11">
    <source>
        <dbReference type="Ensembl" id="ENSPMRP00000013604.1"/>
    </source>
</evidence>
<dbReference type="OrthoDB" id="9422141at2759"/>
<dbReference type="PROSITE" id="PS50835">
    <property type="entry name" value="IG_LIKE"/>
    <property type="match status" value="1"/>
</dbReference>
<dbReference type="InterPro" id="IPR047164">
    <property type="entry name" value="OX2G-like"/>
</dbReference>
<keyword evidence="2 9" id="KW-0812">Transmembrane</keyword>
<dbReference type="GO" id="GO:0009986">
    <property type="term" value="C:cell surface"/>
    <property type="evidence" value="ECO:0007669"/>
    <property type="project" value="TreeGrafter"/>
</dbReference>
<dbReference type="RefSeq" id="XP_028582597.1">
    <property type="nucleotide sequence ID" value="XM_028726764.1"/>
</dbReference>
<dbReference type="GO" id="GO:0098632">
    <property type="term" value="F:cell-cell adhesion mediator activity"/>
    <property type="evidence" value="ECO:0007669"/>
    <property type="project" value="InterPro"/>
</dbReference>
<keyword evidence="12" id="KW-1185">Reference proteome</keyword>
<dbReference type="Proteomes" id="UP000472272">
    <property type="component" value="Chromosome 4"/>
</dbReference>
<dbReference type="InterPro" id="IPR036179">
    <property type="entry name" value="Ig-like_dom_sf"/>
</dbReference>
<protein>
    <submittedName>
        <fullName evidence="11">OX-2 membrane glycoprotein-like</fullName>
    </submittedName>
</protein>
<dbReference type="SMART" id="SM00409">
    <property type="entry name" value="IG"/>
    <property type="match status" value="1"/>
</dbReference>
<evidence type="ECO:0000256" key="6">
    <source>
        <dbReference type="ARBA" id="ARBA00023157"/>
    </source>
</evidence>
<dbReference type="GeneID" id="114595920"/>
<evidence type="ECO:0000256" key="3">
    <source>
        <dbReference type="ARBA" id="ARBA00022729"/>
    </source>
</evidence>
<evidence type="ECO:0000256" key="1">
    <source>
        <dbReference type="ARBA" id="ARBA00004479"/>
    </source>
</evidence>
<reference evidence="11" key="3">
    <citation type="submission" date="2025-09" db="UniProtKB">
        <authorList>
            <consortium name="Ensembl"/>
        </authorList>
    </citation>
    <scope>IDENTIFICATION</scope>
</reference>
<dbReference type="InterPro" id="IPR007110">
    <property type="entry name" value="Ig-like_dom"/>
</dbReference>
<dbReference type="InterPro" id="IPR013783">
    <property type="entry name" value="Ig-like_fold"/>
</dbReference>
<dbReference type="PANTHER" id="PTHR46841:SF3">
    <property type="entry name" value="OX-2 MEMBRANE GLYCOPROTEIN"/>
    <property type="match status" value="1"/>
</dbReference>
<feature type="transmembrane region" description="Helical" evidence="9">
    <location>
        <begin position="229"/>
        <end position="251"/>
    </location>
</feature>
<accession>A0A670IQ09</accession>
<proteinExistence type="predicted"/>
<evidence type="ECO:0000256" key="8">
    <source>
        <dbReference type="ARBA" id="ARBA00023319"/>
    </source>
</evidence>
<organism evidence="11 12">
    <name type="scientific">Podarcis muralis</name>
    <name type="common">Wall lizard</name>
    <name type="synonym">Lacerta muralis</name>
    <dbReference type="NCBI Taxonomy" id="64176"/>
    <lineage>
        <taxon>Eukaryota</taxon>
        <taxon>Metazoa</taxon>
        <taxon>Chordata</taxon>
        <taxon>Craniata</taxon>
        <taxon>Vertebrata</taxon>
        <taxon>Euteleostomi</taxon>
        <taxon>Lepidosauria</taxon>
        <taxon>Squamata</taxon>
        <taxon>Bifurcata</taxon>
        <taxon>Unidentata</taxon>
        <taxon>Episquamata</taxon>
        <taxon>Laterata</taxon>
        <taxon>Lacertibaenia</taxon>
        <taxon>Lacertidae</taxon>
        <taxon>Podarcis</taxon>
    </lineage>
</organism>
<keyword evidence="4 9" id="KW-1133">Transmembrane helix</keyword>
<dbReference type="PANTHER" id="PTHR46841">
    <property type="entry name" value="OX-2 MEMBRANE GLYCOPROTEIN"/>
    <property type="match status" value="1"/>
</dbReference>
<evidence type="ECO:0000259" key="10">
    <source>
        <dbReference type="PROSITE" id="PS50835"/>
    </source>
</evidence>
<dbReference type="Pfam" id="PF08205">
    <property type="entry name" value="C2-set_2"/>
    <property type="match status" value="1"/>
</dbReference>
<dbReference type="GO" id="GO:0150079">
    <property type="term" value="P:negative regulation of neuroinflammatory response"/>
    <property type="evidence" value="ECO:0007669"/>
    <property type="project" value="TreeGrafter"/>
</dbReference>
<reference evidence="11" key="2">
    <citation type="submission" date="2025-08" db="UniProtKB">
        <authorList>
            <consortium name="Ensembl"/>
        </authorList>
    </citation>
    <scope>IDENTIFICATION</scope>
</reference>